<sequence length="381" mass="44372">MREHTLHPGKLWPSLDQERLLKAALLDGDDAVRAFRAWRAGVDLEGELGYPILRLLPLVYHNLQRLGVDDPLMGRLKGVYRRFWCENQTLFFAMRPVLQRLHETGVDLALLKGAPFVLGYYRHHALRPMADFDLALPLAQMPQTLAVLREAGWTQHTEASADGYRYFHALLCHHGNLQLDLHYHFLRECVGPAADRWFWSDMEPVDFDGLRCLQLAPTALLFHTILHGVRWNQEPPIRWIPDALAILRQRGGEVDWERLLDFADSQRLTHRLALGLGYLTEHFAVELPAAVHHRLERHRPRLLERIANTVVLGDISRLYAHPVAKQWVLFAEYCALAEDTRPFPLIRDFSHYLRYRWQLRGRLEIFPTICRGLARRLGWSR</sequence>
<dbReference type="OrthoDB" id="9773927at2"/>
<keyword evidence="1" id="KW-0808">Transferase</keyword>
<organism evidence="1 2">
    <name type="scientific">Methylomagnum ishizawai</name>
    <dbReference type="NCBI Taxonomy" id="1760988"/>
    <lineage>
        <taxon>Bacteria</taxon>
        <taxon>Pseudomonadati</taxon>
        <taxon>Pseudomonadota</taxon>
        <taxon>Gammaproteobacteria</taxon>
        <taxon>Methylococcales</taxon>
        <taxon>Methylococcaceae</taxon>
        <taxon>Methylomagnum</taxon>
    </lineage>
</organism>
<dbReference type="EMBL" id="FXAM01000003">
    <property type="protein sequence ID" value="SMF97727.1"/>
    <property type="molecule type" value="Genomic_DNA"/>
</dbReference>
<name>A0A1Y6D4Y3_9GAMM</name>
<reference evidence="1 2" key="1">
    <citation type="submission" date="2016-12" db="EMBL/GenBank/DDBJ databases">
        <authorList>
            <person name="Song W.-J."/>
            <person name="Kurnit D.M."/>
        </authorList>
    </citation>
    <scope>NUCLEOTIDE SEQUENCE [LARGE SCALE GENOMIC DNA]</scope>
    <source>
        <strain evidence="1 2">175</strain>
    </source>
</reference>
<evidence type="ECO:0000313" key="2">
    <source>
        <dbReference type="Proteomes" id="UP000192923"/>
    </source>
</evidence>
<accession>A0A1Y6D4Y3</accession>
<dbReference type="GO" id="GO:0016740">
    <property type="term" value="F:transferase activity"/>
    <property type="evidence" value="ECO:0007669"/>
    <property type="project" value="UniProtKB-KW"/>
</dbReference>
<dbReference type="InterPro" id="IPR039498">
    <property type="entry name" value="NTP_transf_5"/>
</dbReference>
<protein>
    <submittedName>
        <fullName evidence="1">Uncharacterized nucleotidyltransferase</fullName>
    </submittedName>
</protein>
<gene>
    <name evidence="1" type="ORF">SAMN02949497_0297</name>
</gene>
<evidence type="ECO:0000313" key="1">
    <source>
        <dbReference type="EMBL" id="SMF97727.1"/>
    </source>
</evidence>
<dbReference type="AlphaFoldDB" id="A0A1Y6D4Y3"/>
<dbReference type="RefSeq" id="WP_085216744.1">
    <property type="nucleotide sequence ID" value="NZ_FXAM01000003.1"/>
</dbReference>
<dbReference type="STRING" id="1760988.SAMN02949497_0297"/>
<proteinExistence type="predicted"/>
<dbReference type="Pfam" id="PF14907">
    <property type="entry name" value="NTP_transf_5"/>
    <property type="match status" value="1"/>
</dbReference>
<keyword evidence="2" id="KW-1185">Reference proteome</keyword>
<dbReference type="Proteomes" id="UP000192923">
    <property type="component" value="Unassembled WGS sequence"/>
</dbReference>